<dbReference type="EMBL" id="NBTY01000197">
    <property type="protein sequence ID" value="OTP67274.1"/>
    <property type="molecule type" value="Genomic_DNA"/>
</dbReference>
<dbReference type="EMBL" id="NBTZ01000111">
    <property type="protein sequence ID" value="OTP70111.1"/>
    <property type="molecule type" value="Genomic_DNA"/>
</dbReference>
<name>A0A242MFN2_CABSO</name>
<evidence type="ECO:0000313" key="4">
    <source>
        <dbReference type="Proteomes" id="UP000195221"/>
    </source>
</evidence>
<gene>
    <name evidence="1" type="ORF">PAMC26510_31395</name>
    <name evidence="2" type="ORF">PAMC26577_27760</name>
</gene>
<reference evidence="2 4" key="2">
    <citation type="submission" date="2017-03" db="EMBL/GenBank/DDBJ databases">
        <title>Genome analysis of strain PAMC 26577.</title>
        <authorList>
            <person name="Oh H.-M."/>
            <person name="Yang J.-A."/>
        </authorList>
    </citation>
    <scope>NUCLEOTIDE SEQUENCE [LARGE SCALE GENOMIC DNA]</scope>
    <source>
        <strain evidence="2 4">PAMC 26577</strain>
    </source>
</reference>
<organism evidence="2 4">
    <name type="scientific">Caballeronia sordidicola</name>
    <name type="common">Burkholderia sordidicola</name>
    <dbReference type="NCBI Taxonomy" id="196367"/>
    <lineage>
        <taxon>Bacteria</taxon>
        <taxon>Pseudomonadati</taxon>
        <taxon>Pseudomonadota</taxon>
        <taxon>Betaproteobacteria</taxon>
        <taxon>Burkholderiales</taxon>
        <taxon>Burkholderiaceae</taxon>
        <taxon>Caballeronia</taxon>
    </lineage>
</organism>
<dbReference type="Proteomes" id="UP000195221">
    <property type="component" value="Unassembled WGS sequence"/>
</dbReference>
<evidence type="ECO:0000313" key="2">
    <source>
        <dbReference type="EMBL" id="OTP70111.1"/>
    </source>
</evidence>
<proteinExistence type="predicted"/>
<protein>
    <submittedName>
        <fullName evidence="2">Uncharacterized protein</fullName>
    </submittedName>
</protein>
<accession>A0A242MFN2</accession>
<dbReference type="AlphaFoldDB" id="A0A242MFN2"/>
<comment type="caution">
    <text evidence="2">The sequence shown here is derived from an EMBL/GenBank/DDBJ whole genome shotgun (WGS) entry which is preliminary data.</text>
</comment>
<reference evidence="1 3" key="1">
    <citation type="submission" date="2017-03" db="EMBL/GenBank/DDBJ databases">
        <title>Genome analysis of strain PAMC 26510.</title>
        <authorList>
            <person name="Oh H.-M."/>
            <person name="Yang J.-A."/>
        </authorList>
    </citation>
    <scope>NUCLEOTIDE SEQUENCE [LARGE SCALE GENOMIC DNA]</scope>
    <source>
        <strain evidence="1 3">PAMC 26510</strain>
    </source>
</reference>
<evidence type="ECO:0000313" key="3">
    <source>
        <dbReference type="Proteomes" id="UP000194546"/>
    </source>
</evidence>
<dbReference type="Proteomes" id="UP000194546">
    <property type="component" value="Unassembled WGS sequence"/>
</dbReference>
<sequence length="37" mass="4221">MAPPAAQARRTSVWRSLKIQKVRLGRRVSVLVPQFCN</sequence>
<evidence type="ECO:0000313" key="1">
    <source>
        <dbReference type="EMBL" id="OTP67274.1"/>
    </source>
</evidence>